<dbReference type="InterPro" id="IPR033469">
    <property type="entry name" value="CYTH-like_dom_sf"/>
</dbReference>
<dbReference type="InterPro" id="IPR023577">
    <property type="entry name" value="CYTH_domain"/>
</dbReference>
<name>A0A8J3T7M7_9ACTN</name>
<dbReference type="Gene3D" id="2.40.320.10">
    <property type="entry name" value="Hypothetical Protein Pfu-838710-001"/>
    <property type="match status" value="1"/>
</dbReference>
<feature type="domain" description="CYTH" evidence="1">
    <location>
        <begin position="4"/>
        <end position="172"/>
    </location>
</feature>
<dbReference type="PANTHER" id="PTHR21028">
    <property type="entry name" value="SI:CH211-156B7.4"/>
    <property type="match status" value="1"/>
</dbReference>
<keyword evidence="3" id="KW-1185">Reference proteome</keyword>
<dbReference type="SUPFAM" id="SSF55154">
    <property type="entry name" value="CYTH-like phosphatases"/>
    <property type="match status" value="1"/>
</dbReference>
<evidence type="ECO:0000313" key="3">
    <source>
        <dbReference type="Proteomes" id="UP000599074"/>
    </source>
</evidence>
<comment type="caution">
    <text evidence="2">The sequence shown here is derived from an EMBL/GenBank/DDBJ whole genome shotgun (WGS) entry which is preliminary data.</text>
</comment>
<sequence length="188" mass="20545">MAGTVETESKHRVLDETGLGVVLDRLGFRAGPVSLQADEYYDTPAGLLRAADMVVRLRLVEGRVTAGFKGPRTYLPDGSHARLEVELPVAAADEVRADLADQGLVRVWRLDKRRREYRSPGRSIVVCLDELPGLGDFVELEGEPDEIVRVRGALGAHIGPAEPLNYRDLAVRWMTGRGSVTTALTFPG</sequence>
<dbReference type="PANTHER" id="PTHR21028:SF2">
    <property type="entry name" value="CYTH DOMAIN-CONTAINING PROTEIN"/>
    <property type="match status" value="1"/>
</dbReference>
<dbReference type="Proteomes" id="UP000599074">
    <property type="component" value="Unassembled WGS sequence"/>
</dbReference>
<dbReference type="EMBL" id="BOON01000012">
    <property type="protein sequence ID" value="GII21748.1"/>
    <property type="molecule type" value="Genomic_DNA"/>
</dbReference>
<dbReference type="Pfam" id="PF01928">
    <property type="entry name" value="CYTH"/>
    <property type="match status" value="1"/>
</dbReference>
<dbReference type="SMART" id="SM01118">
    <property type="entry name" value="CYTH"/>
    <property type="match status" value="1"/>
</dbReference>
<accession>A0A8J3T7M7</accession>
<dbReference type="CDD" id="cd07890">
    <property type="entry name" value="CYTH-like_AC_IV-like"/>
    <property type="match status" value="1"/>
</dbReference>
<reference evidence="2" key="1">
    <citation type="submission" date="2021-01" db="EMBL/GenBank/DDBJ databases">
        <title>Whole genome shotgun sequence of Planosporangium mesophilum NBRC 109066.</title>
        <authorList>
            <person name="Komaki H."/>
            <person name="Tamura T."/>
        </authorList>
    </citation>
    <scope>NUCLEOTIDE SEQUENCE</scope>
    <source>
        <strain evidence="2">NBRC 109066</strain>
    </source>
</reference>
<dbReference type="AlphaFoldDB" id="A0A8J3T7M7"/>
<gene>
    <name evidence="2" type="ORF">Pme01_13450</name>
</gene>
<evidence type="ECO:0000259" key="1">
    <source>
        <dbReference type="PROSITE" id="PS51707"/>
    </source>
</evidence>
<protein>
    <recommendedName>
        <fullName evidence="1">CYTH domain-containing protein</fullName>
    </recommendedName>
</protein>
<dbReference type="PROSITE" id="PS51707">
    <property type="entry name" value="CYTH"/>
    <property type="match status" value="1"/>
</dbReference>
<dbReference type="RefSeq" id="WP_168114817.1">
    <property type="nucleotide sequence ID" value="NZ_BOON01000012.1"/>
</dbReference>
<evidence type="ECO:0000313" key="2">
    <source>
        <dbReference type="EMBL" id="GII21748.1"/>
    </source>
</evidence>
<proteinExistence type="predicted"/>
<organism evidence="2 3">
    <name type="scientific">Planosporangium mesophilum</name>
    <dbReference type="NCBI Taxonomy" id="689768"/>
    <lineage>
        <taxon>Bacteria</taxon>
        <taxon>Bacillati</taxon>
        <taxon>Actinomycetota</taxon>
        <taxon>Actinomycetes</taxon>
        <taxon>Micromonosporales</taxon>
        <taxon>Micromonosporaceae</taxon>
        <taxon>Planosporangium</taxon>
    </lineage>
</organism>
<dbReference type="InterPro" id="IPR008173">
    <property type="entry name" value="Adenylyl_cyclase_CyaB"/>
</dbReference>